<feature type="domain" description="HTH marR-type" evidence="4">
    <location>
        <begin position="20"/>
        <end position="151"/>
    </location>
</feature>
<dbReference type="InterPro" id="IPR011991">
    <property type="entry name" value="ArsR-like_HTH"/>
</dbReference>
<protein>
    <submittedName>
        <fullName evidence="5">MarR family transcriptional regulator</fullName>
    </submittedName>
</protein>
<keyword evidence="1" id="KW-0805">Transcription regulation</keyword>
<evidence type="ECO:0000313" key="5">
    <source>
        <dbReference type="EMBL" id="PIL45774.1"/>
    </source>
</evidence>
<dbReference type="PROSITE" id="PS01117">
    <property type="entry name" value="HTH_MARR_1"/>
    <property type="match status" value="1"/>
</dbReference>
<evidence type="ECO:0000313" key="6">
    <source>
        <dbReference type="Proteomes" id="UP000230390"/>
    </source>
</evidence>
<dbReference type="InterPro" id="IPR036388">
    <property type="entry name" value="WH-like_DNA-bd_sf"/>
</dbReference>
<dbReference type="PANTHER" id="PTHR33164">
    <property type="entry name" value="TRANSCRIPTIONAL REGULATOR, MARR FAMILY"/>
    <property type="match status" value="1"/>
</dbReference>
<dbReference type="GO" id="GO:0006950">
    <property type="term" value="P:response to stress"/>
    <property type="evidence" value="ECO:0007669"/>
    <property type="project" value="TreeGrafter"/>
</dbReference>
<evidence type="ECO:0000256" key="3">
    <source>
        <dbReference type="ARBA" id="ARBA00023163"/>
    </source>
</evidence>
<evidence type="ECO:0000259" key="4">
    <source>
        <dbReference type="PROSITE" id="PS50995"/>
    </source>
</evidence>
<organism evidence="5 6">
    <name type="scientific">Massilia eurypsychrophila</name>
    <dbReference type="NCBI Taxonomy" id="1485217"/>
    <lineage>
        <taxon>Bacteria</taxon>
        <taxon>Pseudomonadati</taxon>
        <taxon>Pseudomonadota</taxon>
        <taxon>Betaproteobacteria</taxon>
        <taxon>Burkholderiales</taxon>
        <taxon>Oxalobacteraceae</taxon>
        <taxon>Telluria group</taxon>
        <taxon>Massilia</taxon>
    </lineage>
</organism>
<dbReference type="OrthoDB" id="32523at2"/>
<dbReference type="PROSITE" id="PS50995">
    <property type="entry name" value="HTH_MARR_2"/>
    <property type="match status" value="1"/>
</dbReference>
<dbReference type="InterPro" id="IPR036390">
    <property type="entry name" value="WH_DNA-bd_sf"/>
</dbReference>
<sequence length="155" mass="17112">MADKKAAVPADTGEPERFVDGYLAYLLARSSSLISSEFNAELATRQVPVMHWRVLVTLLDGAMHVTDLAQIVLEKQPTMSKIIDRMEKLGLVQRQPGISDRRSTLVSITEEGIQVVKPLVQVAKQHERDVLAPLGDKNAKVLVEVLKKLIALHAP</sequence>
<dbReference type="GO" id="GO:0003677">
    <property type="term" value="F:DNA binding"/>
    <property type="evidence" value="ECO:0007669"/>
    <property type="project" value="UniProtKB-KW"/>
</dbReference>
<dbReference type="InterPro" id="IPR039422">
    <property type="entry name" value="MarR/SlyA-like"/>
</dbReference>
<accession>A0A2G8TIA5</accession>
<dbReference type="Pfam" id="PF12802">
    <property type="entry name" value="MarR_2"/>
    <property type="match status" value="1"/>
</dbReference>
<dbReference type="SUPFAM" id="SSF46785">
    <property type="entry name" value="Winged helix' DNA-binding domain"/>
    <property type="match status" value="1"/>
</dbReference>
<dbReference type="RefSeq" id="WP_099787685.1">
    <property type="nucleotide sequence ID" value="NZ_JBHLYV010000029.1"/>
</dbReference>
<dbReference type="Gene3D" id="1.10.10.10">
    <property type="entry name" value="Winged helix-like DNA-binding domain superfamily/Winged helix DNA-binding domain"/>
    <property type="match status" value="1"/>
</dbReference>
<proteinExistence type="predicted"/>
<evidence type="ECO:0000256" key="1">
    <source>
        <dbReference type="ARBA" id="ARBA00023015"/>
    </source>
</evidence>
<dbReference type="PRINTS" id="PR00598">
    <property type="entry name" value="HTHMARR"/>
</dbReference>
<dbReference type="GO" id="GO:0003700">
    <property type="term" value="F:DNA-binding transcription factor activity"/>
    <property type="evidence" value="ECO:0007669"/>
    <property type="project" value="InterPro"/>
</dbReference>
<keyword evidence="6" id="KW-1185">Reference proteome</keyword>
<dbReference type="EMBL" id="PDOC01000003">
    <property type="protein sequence ID" value="PIL45774.1"/>
    <property type="molecule type" value="Genomic_DNA"/>
</dbReference>
<evidence type="ECO:0000256" key="2">
    <source>
        <dbReference type="ARBA" id="ARBA00023125"/>
    </source>
</evidence>
<dbReference type="InterPro" id="IPR023187">
    <property type="entry name" value="Tscrpt_reg_MarR-type_CS"/>
</dbReference>
<comment type="caution">
    <text evidence="5">The sequence shown here is derived from an EMBL/GenBank/DDBJ whole genome shotgun (WGS) entry which is preliminary data.</text>
</comment>
<dbReference type="CDD" id="cd00090">
    <property type="entry name" value="HTH_ARSR"/>
    <property type="match status" value="1"/>
</dbReference>
<dbReference type="AlphaFoldDB" id="A0A2G8TIA5"/>
<dbReference type="Proteomes" id="UP000230390">
    <property type="component" value="Unassembled WGS sequence"/>
</dbReference>
<dbReference type="PANTHER" id="PTHR33164:SF64">
    <property type="entry name" value="TRANSCRIPTIONAL REGULATOR SLYA"/>
    <property type="match status" value="1"/>
</dbReference>
<keyword evidence="2" id="KW-0238">DNA-binding</keyword>
<dbReference type="InterPro" id="IPR000835">
    <property type="entry name" value="HTH_MarR-typ"/>
</dbReference>
<gene>
    <name evidence="5" type="ORF">CR105_06835</name>
</gene>
<reference evidence="5 6" key="1">
    <citation type="submission" date="2017-10" db="EMBL/GenBank/DDBJ databases">
        <title>Massilia psychrophilum sp. nov., a novel purple-pigmented bacterium isolated from Tianshan glacier, Xinjiang Municipality, China.</title>
        <authorList>
            <person name="Wang H."/>
        </authorList>
    </citation>
    <scope>NUCLEOTIDE SEQUENCE [LARGE SCALE GENOMIC DNA]</scope>
    <source>
        <strain evidence="5 6">JCM 30074</strain>
    </source>
</reference>
<name>A0A2G8TIA5_9BURK</name>
<dbReference type="SMART" id="SM00347">
    <property type="entry name" value="HTH_MARR"/>
    <property type="match status" value="1"/>
</dbReference>
<keyword evidence="3" id="KW-0804">Transcription</keyword>